<dbReference type="PRINTS" id="PR00707">
    <property type="entry name" value="UBCTHYDRLASE"/>
</dbReference>
<evidence type="ECO:0000256" key="2">
    <source>
        <dbReference type="ARBA" id="ARBA00001917"/>
    </source>
</evidence>
<evidence type="ECO:0000256" key="13">
    <source>
        <dbReference type="PROSITE-ProRule" id="PRU01393"/>
    </source>
</evidence>
<dbReference type="FunFam" id="3.40.532.10:FF:000008">
    <property type="entry name" value="Ubiquitin carboxyl-terminal hydrolase"/>
    <property type="match status" value="1"/>
</dbReference>
<protein>
    <recommendedName>
        <fullName evidence="13">ubiquitinyl hydrolase 1</fullName>
        <ecNumber evidence="13">3.4.19.12</ecNumber>
    </recommendedName>
</protein>
<dbReference type="InterPro" id="IPR011576">
    <property type="entry name" value="Pyridox_Oxase_N"/>
</dbReference>
<dbReference type="InterPro" id="IPR019740">
    <property type="entry name" value="Pyridox_Oxase_CS"/>
</dbReference>
<feature type="active site" description="Proton donor" evidence="13">
    <location>
        <position position="183"/>
    </location>
</feature>
<dbReference type="EMBL" id="CAJVRL010000057">
    <property type="protein sequence ID" value="CAG8954750.1"/>
    <property type="molecule type" value="Genomic_DNA"/>
</dbReference>
<keyword evidence="11 13" id="KW-0788">Thiol protease</keyword>
<dbReference type="SUPFAM" id="SSF50475">
    <property type="entry name" value="FMN-binding split barrel"/>
    <property type="match status" value="1"/>
</dbReference>
<feature type="active site" description="Nucleophile" evidence="13">
    <location>
        <position position="109"/>
    </location>
</feature>
<dbReference type="InterPro" id="IPR000659">
    <property type="entry name" value="Pyridox_Oxase"/>
</dbReference>
<comment type="pathway">
    <text evidence="4">Cofactor metabolism; pyridoxal 5'-phosphate salvage; pyridoxal 5'-phosphate from pyridoxine 5'-phosphate: step 1/1.</text>
</comment>
<dbReference type="GO" id="GO:0006511">
    <property type="term" value="P:ubiquitin-dependent protein catabolic process"/>
    <property type="evidence" value="ECO:0007669"/>
    <property type="project" value="UniProtKB-UniRule"/>
</dbReference>
<name>A0A9N9KZ39_9HELO</name>
<dbReference type="Pfam" id="PF10590">
    <property type="entry name" value="PNP_phzG_C"/>
    <property type="match status" value="1"/>
</dbReference>
<keyword evidence="12" id="KW-0560">Oxidoreductase</keyword>
<dbReference type="HAMAP" id="MF_01629">
    <property type="entry name" value="PdxH"/>
    <property type="match status" value="1"/>
</dbReference>
<dbReference type="InterPro" id="IPR038765">
    <property type="entry name" value="Papain-like_cys_pep_sf"/>
</dbReference>
<evidence type="ECO:0000259" key="14">
    <source>
        <dbReference type="PROSITE" id="PS52048"/>
    </source>
</evidence>
<sequence length="486" mass="53946">MADIPSSNPDVPKGRKAFIPLENNPEVMSSLVHTLGLSPSLAFHDIFSIDEPEMLAFAPRPASALLFVFPVSKTYEKHRVEEDAEKAEYEGKGEGEPVVWYKQTIRNACGLIGILHAVSNGSAREFITPGSDLQKLVDGAIPLGPIERADLLYNSQALERAHQGAASQGQSNAPGAEDDVDLHYVCFVKDAKNDLWEMDGRRKGPINRGSIGEEDVLSEKALGLGQQTYMLATRTLLLRSTALKMALHPPPPAEKLIFAPADSQNNTQAAQFTKGSLTPSQLSPSPLTQFHTWFSHAQSSHVPHPETVCLSTASLPSGRVSARMVYLKELDARGFVIYSNWGTSKKARDIETNPWASLTFWWAELERQVRVEGRVERLSTEESQVYFDTRIRGSRVGAWASRQSEVIEGREVLEGWVGEVERRFEGVEGIPCPEFWGGVRVVPVEVEFWQGRESRLHDRFRYLKVEGEGKGEGGEGGEWKIERLSP</sequence>
<evidence type="ECO:0000313" key="16">
    <source>
        <dbReference type="Proteomes" id="UP000696280"/>
    </source>
</evidence>
<dbReference type="Proteomes" id="UP000696280">
    <property type="component" value="Unassembled WGS sequence"/>
</dbReference>
<evidence type="ECO:0000256" key="10">
    <source>
        <dbReference type="ARBA" id="ARBA00022801"/>
    </source>
</evidence>
<keyword evidence="16" id="KW-1185">Reference proteome</keyword>
<evidence type="ECO:0000256" key="3">
    <source>
        <dbReference type="ARBA" id="ARBA00004738"/>
    </source>
</evidence>
<keyword evidence="7" id="KW-0288">FMN</keyword>
<evidence type="ECO:0000256" key="4">
    <source>
        <dbReference type="ARBA" id="ARBA00005037"/>
    </source>
</evidence>
<dbReference type="CDD" id="cd09616">
    <property type="entry name" value="Peptidase_C12_UCH_L1_L3"/>
    <property type="match status" value="1"/>
</dbReference>
<dbReference type="PROSITE" id="PS52048">
    <property type="entry name" value="UCH_DOMAIN"/>
    <property type="match status" value="1"/>
</dbReference>
<dbReference type="AlphaFoldDB" id="A0A9N9KZ39"/>
<keyword evidence="8 13" id="KW-0645">Protease</keyword>
<dbReference type="GO" id="GO:0004843">
    <property type="term" value="F:cysteine-type deubiquitinase activity"/>
    <property type="evidence" value="ECO:0007669"/>
    <property type="project" value="UniProtKB-UniRule"/>
</dbReference>
<dbReference type="Gene3D" id="3.40.532.10">
    <property type="entry name" value="Peptidase C12, ubiquitin carboxyl-terminal hydrolase"/>
    <property type="match status" value="1"/>
</dbReference>
<comment type="catalytic activity">
    <reaction evidence="1 13">
        <text>Thiol-dependent hydrolysis of ester, thioester, amide, peptide and isopeptide bonds formed by the C-terminal Gly of ubiquitin (a 76-residue protein attached to proteins as an intracellular targeting signal).</text>
        <dbReference type="EC" id="3.4.19.12"/>
    </reaction>
</comment>
<feature type="domain" description="UCH catalytic" evidence="14">
    <location>
        <begin position="17"/>
        <end position="249"/>
    </location>
</feature>
<dbReference type="EC" id="3.4.19.12" evidence="13"/>
<comment type="cofactor">
    <cofactor evidence="2">
        <name>FMN</name>
        <dbReference type="ChEBI" id="CHEBI:58210"/>
    </cofactor>
</comment>
<dbReference type="PANTHER" id="PTHR10851:SF0">
    <property type="entry name" value="PYRIDOXINE-5'-PHOSPHATE OXIDASE"/>
    <property type="match status" value="1"/>
</dbReference>
<dbReference type="NCBIfam" id="TIGR00558">
    <property type="entry name" value="pdxH"/>
    <property type="match status" value="1"/>
</dbReference>
<dbReference type="GO" id="GO:0010181">
    <property type="term" value="F:FMN binding"/>
    <property type="evidence" value="ECO:0007669"/>
    <property type="project" value="InterPro"/>
</dbReference>
<feature type="site" description="Important for enzyme activity" evidence="13">
    <location>
        <position position="199"/>
    </location>
</feature>
<dbReference type="InterPro" id="IPR012349">
    <property type="entry name" value="Split_barrel_FMN-bd"/>
</dbReference>
<dbReference type="InterPro" id="IPR036959">
    <property type="entry name" value="Peptidase_C12_UCH_sf"/>
</dbReference>
<dbReference type="Pfam" id="PF01088">
    <property type="entry name" value="Peptidase_C12"/>
    <property type="match status" value="1"/>
</dbReference>
<organism evidence="15 16">
    <name type="scientific">Hymenoscyphus fraxineus</name>
    <dbReference type="NCBI Taxonomy" id="746836"/>
    <lineage>
        <taxon>Eukaryota</taxon>
        <taxon>Fungi</taxon>
        <taxon>Dikarya</taxon>
        <taxon>Ascomycota</taxon>
        <taxon>Pezizomycotina</taxon>
        <taxon>Leotiomycetes</taxon>
        <taxon>Helotiales</taxon>
        <taxon>Helotiaceae</taxon>
        <taxon>Hymenoscyphus</taxon>
    </lineage>
</organism>
<evidence type="ECO:0000256" key="5">
    <source>
        <dbReference type="ARBA" id="ARBA00009326"/>
    </source>
</evidence>
<evidence type="ECO:0000256" key="9">
    <source>
        <dbReference type="ARBA" id="ARBA00022786"/>
    </source>
</evidence>
<evidence type="ECO:0000256" key="11">
    <source>
        <dbReference type="ARBA" id="ARBA00022807"/>
    </source>
</evidence>
<proteinExistence type="inferred from homology"/>
<dbReference type="NCBIfam" id="NF004231">
    <property type="entry name" value="PRK05679.1"/>
    <property type="match status" value="1"/>
</dbReference>
<dbReference type="PROSITE" id="PS00140">
    <property type="entry name" value="UCH_1"/>
    <property type="match status" value="1"/>
</dbReference>
<dbReference type="Gene3D" id="2.30.110.10">
    <property type="entry name" value="Electron Transport, Fmn-binding Protein, Chain A"/>
    <property type="match status" value="1"/>
</dbReference>
<dbReference type="InterPro" id="IPR001578">
    <property type="entry name" value="Peptidase_C12_UCH"/>
</dbReference>
<evidence type="ECO:0000256" key="1">
    <source>
        <dbReference type="ARBA" id="ARBA00000707"/>
    </source>
</evidence>
<keyword evidence="10 13" id="KW-0378">Hydrolase</keyword>
<keyword evidence="6" id="KW-0285">Flavoprotein</keyword>
<dbReference type="PROSITE" id="PS01064">
    <property type="entry name" value="PYRIDOX_OXIDASE"/>
    <property type="match status" value="1"/>
</dbReference>
<dbReference type="InterPro" id="IPR019576">
    <property type="entry name" value="Pyridoxamine_oxidase_dimer_C"/>
</dbReference>
<evidence type="ECO:0000256" key="8">
    <source>
        <dbReference type="ARBA" id="ARBA00022670"/>
    </source>
</evidence>
<dbReference type="GO" id="GO:0004733">
    <property type="term" value="F:pyridoxamine phosphate oxidase activity"/>
    <property type="evidence" value="ECO:0007669"/>
    <property type="project" value="InterPro"/>
</dbReference>
<evidence type="ECO:0000313" key="15">
    <source>
        <dbReference type="EMBL" id="CAG8954750.1"/>
    </source>
</evidence>
<evidence type="ECO:0000256" key="7">
    <source>
        <dbReference type="ARBA" id="ARBA00022643"/>
    </source>
</evidence>
<dbReference type="GO" id="GO:0008615">
    <property type="term" value="P:pyridoxine biosynthetic process"/>
    <property type="evidence" value="ECO:0007669"/>
    <property type="project" value="InterPro"/>
</dbReference>
<comment type="similarity">
    <text evidence="5 13">Belongs to the peptidase C12 family.</text>
</comment>
<dbReference type="Pfam" id="PF01243">
    <property type="entry name" value="PNPOx_N"/>
    <property type="match status" value="1"/>
</dbReference>
<reference evidence="15" key="1">
    <citation type="submission" date="2021-07" db="EMBL/GenBank/DDBJ databases">
        <authorList>
            <person name="Durling M."/>
        </authorList>
    </citation>
    <scope>NUCLEOTIDE SEQUENCE</scope>
</reference>
<evidence type="ECO:0000256" key="12">
    <source>
        <dbReference type="ARBA" id="ARBA00023002"/>
    </source>
</evidence>
<feature type="site" description="Transition state stabilizer" evidence="13">
    <location>
        <position position="103"/>
    </location>
</feature>
<comment type="caution">
    <text evidence="15">The sequence shown here is derived from an EMBL/GenBank/DDBJ whole genome shotgun (WGS) entry which is preliminary data.</text>
</comment>
<gene>
    <name evidence="15" type="ORF">HYFRA_00004675</name>
</gene>
<accession>A0A9N9KZ39</accession>
<dbReference type="InterPro" id="IPR057254">
    <property type="entry name" value="UCH_AS"/>
</dbReference>
<comment type="pathway">
    <text evidence="3">Cofactor metabolism; pyridoxal 5'-phosphate salvage; pyridoxal 5'-phosphate from pyridoxamine 5'-phosphate: step 1/1.</text>
</comment>
<evidence type="ECO:0000256" key="6">
    <source>
        <dbReference type="ARBA" id="ARBA00022630"/>
    </source>
</evidence>
<keyword evidence="9 13" id="KW-0833">Ubl conjugation pathway</keyword>
<dbReference type="SUPFAM" id="SSF54001">
    <property type="entry name" value="Cysteine proteinases"/>
    <property type="match status" value="1"/>
</dbReference>
<dbReference type="OrthoDB" id="427186at2759"/>
<dbReference type="PANTHER" id="PTHR10851">
    <property type="entry name" value="PYRIDOXINE-5-PHOSPHATE OXIDASE"/>
    <property type="match status" value="1"/>
</dbReference>